<dbReference type="Proteomes" id="UP001652700">
    <property type="component" value="Unplaced"/>
</dbReference>
<protein>
    <recommendedName>
        <fullName evidence="8">Cyclin-dependent kinase 20</fullName>
        <ecNumber evidence="2">2.7.11.22</ecNumber>
    </recommendedName>
    <alternativeName>
        <fullName evidence="9">Cell cycle-related kinase</fullName>
    </alternativeName>
    <alternativeName>
        <fullName evidence="10">Cell division protein kinase 20</fullName>
    </alternativeName>
</protein>
<dbReference type="GO" id="GO:0004693">
    <property type="term" value="F:cyclin-dependent protein serine/threonine kinase activity"/>
    <property type="evidence" value="ECO:0007669"/>
    <property type="project" value="UniProtKB-EC"/>
</dbReference>
<dbReference type="InParanoid" id="A0A6P7FU44"/>
<reference evidence="16" key="1">
    <citation type="submission" date="2025-04" db="UniProtKB">
        <authorList>
            <consortium name="RefSeq"/>
        </authorList>
    </citation>
    <scope>IDENTIFICATION</scope>
    <source>
        <tissue evidence="16">Whole insect</tissue>
    </source>
</reference>
<dbReference type="FunFam" id="1.10.510.10:FF:000791">
    <property type="entry name" value="cyclin-dependent kinase 20"/>
    <property type="match status" value="1"/>
</dbReference>
<dbReference type="PANTHER" id="PTHR24056">
    <property type="entry name" value="CELL DIVISION PROTEIN KINASE"/>
    <property type="match status" value="1"/>
</dbReference>
<evidence type="ECO:0000256" key="6">
    <source>
        <dbReference type="ARBA" id="ARBA00022777"/>
    </source>
</evidence>
<evidence type="ECO:0000256" key="8">
    <source>
        <dbReference type="ARBA" id="ARBA00035711"/>
    </source>
</evidence>
<dbReference type="OrthoDB" id="63265at2759"/>
<keyword evidence="7" id="KW-0067">ATP-binding</keyword>
<evidence type="ECO:0000256" key="11">
    <source>
        <dbReference type="ARBA" id="ARBA00047811"/>
    </source>
</evidence>
<keyword evidence="15" id="KW-1185">Reference proteome</keyword>
<dbReference type="SUPFAM" id="SSF56112">
    <property type="entry name" value="Protein kinase-like (PK-like)"/>
    <property type="match status" value="1"/>
</dbReference>
<reference evidence="14" key="2">
    <citation type="submission" date="2025-05" db="UniProtKB">
        <authorList>
            <consortium name="EnsemblMetazoa"/>
        </authorList>
    </citation>
    <scope>IDENTIFICATION</scope>
</reference>
<dbReference type="KEGG" id="dvv:114334041"/>
<dbReference type="GeneID" id="114334041"/>
<dbReference type="InterPro" id="IPR000719">
    <property type="entry name" value="Prot_kinase_dom"/>
</dbReference>
<dbReference type="EnsemblMetazoa" id="XM_028284040.2">
    <property type="protein sequence ID" value="XP_028139841.1"/>
    <property type="gene ID" value="LOC114334041"/>
</dbReference>
<dbReference type="RefSeq" id="XP_028139841.1">
    <property type="nucleotide sequence ID" value="XM_028284040.1"/>
</dbReference>
<proteinExistence type="inferred from homology"/>
<evidence type="ECO:0000259" key="13">
    <source>
        <dbReference type="PROSITE" id="PS50011"/>
    </source>
</evidence>
<feature type="domain" description="Protein kinase" evidence="13">
    <location>
        <begin position="4"/>
        <end position="286"/>
    </location>
</feature>
<evidence type="ECO:0000256" key="5">
    <source>
        <dbReference type="ARBA" id="ARBA00022741"/>
    </source>
</evidence>
<dbReference type="EC" id="2.7.11.22" evidence="2"/>
<organism evidence="16">
    <name type="scientific">Diabrotica virgifera virgifera</name>
    <name type="common">western corn rootworm</name>
    <dbReference type="NCBI Taxonomy" id="50390"/>
    <lineage>
        <taxon>Eukaryota</taxon>
        <taxon>Metazoa</taxon>
        <taxon>Ecdysozoa</taxon>
        <taxon>Arthropoda</taxon>
        <taxon>Hexapoda</taxon>
        <taxon>Insecta</taxon>
        <taxon>Pterygota</taxon>
        <taxon>Neoptera</taxon>
        <taxon>Endopterygota</taxon>
        <taxon>Coleoptera</taxon>
        <taxon>Polyphaga</taxon>
        <taxon>Cucujiformia</taxon>
        <taxon>Chrysomeloidea</taxon>
        <taxon>Chrysomelidae</taxon>
        <taxon>Galerucinae</taxon>
        <taxon>Diabroticina</taxon>
        <taxon>Diabroticites</taxon>
        <taxon>Diabrotica</taxon>
    </lineage>
</organism>
<dbReference type="Pfam" id="PF00069">
    <property type="entry name" value="Pkinase"/>
    <property type="match status" value="1"/>
</dbReference>
<dbReference type="AlphaFoldDB" id="A0A6P7FU44"/>
<evidence type="ECO:0000256" key="10">
    <source>
        <dbReference type="ARBA" id="ARBA00035723"/>
    </source>
</evidence>
<dbReference type="PROSITE" id="PS00108">
    <property type="entry name" value="PROTEIN_KINASE_ST"/>
    <property type="match status" value="1"/>
</dbReference>
<dbReference type="InterPro" id="IPR011009">
    <property type="entry name" value="Kinase-like_dom_sf"/>
</dbReference>
<dbReference type="FunFam" id="3.30.200.20:FF:000579">
    <property type="entry name" value="cyclin-dependent kinase 20"/>
    <property type="match status" value="1"/>
</dbReference>
<keyword evidence="4" id="KW-0808">Transferase</keyword>
<evidence type="ECO:0000256" key="4">
    <source>
        <dbReference type="ARBA" id="ARBA00022679"/>
    </source>
</evidence>
<evidence type="ECO:0000256" key="1">
    <source>
        <dbReference type="ARBA" id="ARBA00006485"/>
    </source>
</evidence>
<evidence type="ECO:0000313" key="14">
    <source>
        <dbReference type="EnsemblMetazoa" id="XP_028139841.1"/>
    </source>
</evidence>
<evidence type="ECO:0000313" key="15">
    <source>
        <dbReference type="Proteomes" id="UP001652700"/>
    </source>
</evidence>
<evidence type="ECO:0000256" key="2">
    <source>
        <dbReference type="ARBA" id="ARBA00012425"/>
    </source>
</evidence>
<dbReference type="InterPro" id="IPR008271">
    <property type="entry name" value="Ser/Thr_kinase_AS"/>
</dbReference>
<comment type="catalytic activity">
    <reaction evidence="12">
        <text>L-seryl-[protein] + ATP = O-phospho-L-seryl-[protein] + ADP + H(+)</text>
        <dbReference type="Rhea" id="RHEA:17989"/>
        <dbReference type="Rhea" id="RHEA-COMP:9863"/>
        <dbReference type="Rhea" id="RHEA-COMP:11604"/>
        <dbReference type="ChEBI" id="CHEBI:15378"/>
        <dbReference type="ChEBI" id="CHEBI:29999"/>
        <dbReference type="ChEBI" id="CHEBI:30616"/>
        <dbReference type="ChEBI" id="CHEBI:83421"/>
        <dbReference type="ChEBI" id="CHEBI:456216"/>
        <dbReference type="EC" id="2.7.11.22"/>
    </reaction>
</comment>
<keyword evidence="5" id="KW-0547">Nucleotide-binding</keyword>
<keyword evidence="3" id="KW-0723">Serine/threonine-protein kinase</keyword>
<name>A0A6P7FU44_DIAVI</name>
<comment type="similarity">
    <text evidence="1">Belongs to the protein kinase superfamily. CMGC Ser/Thr protein kinase family. CDC2/CDKX subfamily.</text>
</comment>
<keyword evidence="6" id="KW-0418">Kinase</keyword>
<dbReference type="InterPro" id="IPR050108">
    <property type="entry name" value="CDK"/>
</dbReference>
<dbReference type="Gene3D" id="3.30.200.20">
    <property type="entry name" value="Phosphorylase Kinase, domain 1"/>
    <property type="match status" value="1"/>
</dbReference>
<dbReference type="PROSITE" id="PS50011">
    <property type="entry name" value="PROTEIN_KINASE_DOM"/>
    <property type="match status" value="1"/>
</dbReference>
<evidence type="ECO:0000256" key="7">
    <source>
        <dbReference type="ARBA" id="ARBA00022840"/>
    </source>
</evidence>
<gene>
    <name evidence="16" type="primary">LOC114334041</name>
</gene>
<dbReference type="Gene3D" id="1.10.510.10">
    <property type="entry name" value="Transferase(Phosphotransferase) domain 1"/>
    <property type="match status" value="1"/>
</dbReference>
<evidence type="ECO:0000313" key="16">
    <source>
        <dbReference type="RefSeq" id="XP_028139841.1"/>
    </source>
</evidence>
<dbReference type="GO" id="GO:0005524">
    <property type="term" value="F:ATP binding"/>
    <property type="evidence" value="ECO:0007669"/>
    <property type="project" value="UniProtKB-KW"/>
</dbReference>
<dbReference type="GO" id="GO:0005634">
    <property type="term" value="C:nucleus"/>
    <property type="evidence" value="ECO:0007669"/>
    <property type="project" value="TreeGrafter"/>
</dbReference>
<dbReference type="PANTHER" id="PTHR24056:SF171">
    <property type="entry name" value="CYCLIN-DEPENDENT KINASE 20"/>
    <property type="match status" value="1"/>
</dbReference>
<dbReference type="SMART" id="SM00220">
    <property type="entry name" value="S_TKc"/>
    <property type="match status" value="1"/>
</dbReference>
<evidence type="ECO:0000256" key="12">
    <source>
        <dbReference type="ARBA" id="ARBA00048367"/>
    </source>
</evidence>
<accession>A0A6P7FU44</accession>
<evidence type="ECO:0000256" key="9">
    <source>
        <dbReference type="ARBA" id="ARBA00035720"/>
    </source>
</evidence>
<sequence length="341" mass="39143">MNNYKIVGRAGEGAHGFVFKGIDVRTETLTALKKITINPNKDIPKPVMREILALRVLRHPNIVSLLEVFTVGSSVVLVMEYLPMSLYEILKNKELTLALGQIKTYLKMLLRGINYMHHNHIMHRDIKPANLLISKKGILKIADFGLARIYDHEKRRLYSHQVATRWYRAPELLYGSRTYNMSVDMWSVGCILAEMIMRKPLFPGETDIEQLAIVLGTLGTPNSETWPGLTQLPDYNKIAFTHTEPKEWSAILSEIDSATINLISKILIYDQNKRMTAKEALRDKFFQEKPFPCKLSQMPKLEDCKSNDSLNFTEFDKIFNSISDDIEIGCGDIIKKERRRV</sequence>
<dbReference type="FunCoup" id="A0A6P7FU44">
    <property type="interactions" value="43"/>
</dbReference>
<evidence type="ECO:0000256" key="3">
    <source>
        <dbReference type="ARBA" id="ARBA00022527"/>
    </source>
</evidence>
<comment type="catalytic activity">
    <reaction evidence="11">
        <text>L-threonyl-[protein] + ATP = O-phospho-L-threonyl-[protein] + ADP + H(+)</text>
        <dbReference type="Rhea" id="RHEA:46608"/>
        <dbReference type="Rhea" id="RHEA-COMP:11060"/>
        <dbReference type="Rhea" id="RHEA-COMP:11605"/>
        <dbReference type="ChEBI" id="CHEBI:15378"/>
        <dbReference type="ChEBI" id="CHEBI:30013"/>
        <dbReference type="ChEBI" id="CHEBI:30616"/>
        <dbReference type="ChEBI" id="CHEBI:61977"/>
        <dbReference type="ChEBI" id="CHEBI:456216"/>
        <dbReference type="EC" id="2.7.11.22"/>
    </reaction>
</comment>